<keyword evidence="1" id="KW-1133">Transmembrane helix</keyword>
<gene>
    <name evidence="2" type="ORF">VAS14_02533</name>
</gene>
<evidence type="ECO:0000256" key="1">
    <source>
        <dbReference type="SAM" id="Phobius"/>
    </source>
</evidence>
<dbReference type="eggNOG" id="ENOG5031U46">
    <property type="taxonomic scope" value="Bacteria"/>
</dbReference>
<sequence length="124" mass="13771">MIILAVTFLGESHISQVTEGLGTVIFFSVLGGFFSLFTTIAYFKQSGNHSRVELIVDLLVKSLVTGISGVLVYFVIKSNLAFGFLNSHEAYLIYLLAFISGWSEKFVSNLLTSIEQKFFAEMKI</sequence>
<proteinExistence type="predicted"/>
<evidence type="ECO:0000313" key="2">
    <source>
        <dbReference type="EMBL" id="EAS64556.1"/>
    </source>
</evidence>
<name>Q1ZTE0_PHOAS</name>
<keyword evidence="1" id="KW-0812">Transmembrane</keyword>
<protein>
    <submittedName>
        <fullName evidence="2">Uncharacterized protein</fullName>
    </submittedName>
</protein>
<keyword evidence="1" id="KW-0472">Membrane</keyword>
<dbReference type="AlphaFoldDB" id="Q1ZTE0"/>
<feature type="transmembrane region" description="Helical" evidence="1">
    <location>
        <begin position="91"/>
        <end position="114"/>
    </location>
</feature>
<dbReference type="RefSeq" id="WP_005367744.1">
    <property type="nucleotide sequence ID" value="NZ_CH902600.1"/>
</dbReference>
<dbReference type="Proteomes" id="UP000001603">
    <property type="component" value="Unassembled WGS sequence"/>
</dbReference>
<accession>Q1ZTE0</accession>
<dbReference type="HOGENOM" id="CLU_2001724_0_0_6"/>
<dbReference type="EMBL" id="AAOJ01000002">
    <property type="protein sequence ID" value="EAS64556.1"/>
    <property type="molecule type" value="Genomic_DNA"/>
</dbReference>
<evidence type="ECO:0000313" key="3">
    <source>
        <dbReference type="Proteomes" id="UP000001603"/>
    </source>
</evidence>
<feature type="transmembrane region" description="Helical" evidence="1">
    <location>
        <begin position="55"/>
        <end position="76"/>
    </location>
</feature>
<comment type="caution">
    <text evidence="2">The sequence shown here is derived from an EMBL/GenBank/DDBJ whole genome shotgun (WGS) entry which is preliminary data.</text>
</comment>
<organism evidence="2 3">
    <name type="scientific">Photobacterium angustum (strain S14 / CCUG 15956)</name>
    <name type="common">Vibrio sp. (strain S14 / CCUG 15956)</name>
    <dbReference type="NCBI Taxonomy" id="314292"/>
    <lineage>
        <taxon>Bacteria</taxon>
        <taxon>Pseudomonadati</taxon>
        <taxon>Pseudomonadota</taxon>
        <taxon>Gammaproteobacteria</taxon>
        <taxon>Vibrionales</taxon>
        <taxon>Vibrionaceae</taxon>
        <taxon>Photobacterium</taxon>
    </lineage>
</organism>
<reference evidence="2 3" key="1">
    <citation type="journal article" date="2009" name="Proc. Natl. Acad. Sci. U.S.A.">
        <title>The genomic basis of trophic strategy in marine bacteria.</title>
        <authorList>
            <person name="Lauro F.M."/>
            <person name="McDougald D."/>
            <person name="Thomas T."/>
            <person name="Williams T.J."/>
            <person name="Egan S."/>
            <person name="Rice S."/>
            <person name="DeMaere M.Z."/>
            <person name="Ting L."/>
            <person name="Ertan H."/>
            <person name="Johnson J."/>
            <person name="Ferriera S."/>
            <person name="Lapidus A."/>
            <person name="Anderson I."/>
            <person name="Kyrpides N."/>
            <person name="Munk A.C."/>
            <person name="Detter C."/>
            <person name="Han C.S."/>
            <person name="Brown M.V."/>
            <person name="Robb F.T."/>
            <person name="Kjelleberg S."/>
            <person name="Cavicchioli R."/>
        </authorList>
    </citation>
    <scope>NUCLEOTIDE SEQUENCE [LARGE SCALE GENOMIC DNA]</scope>
    <source>
        <strain evidence="2 3">S14</strain>
    </source>
</reference>
<feature type="transmembrane region" description="Helical" evidence="1">
    <location>
        <begin position="24"/>
        <end position="43"/>
    </location>
</feature>